<evidence type="ECO:0000313" key="2">
    <source>
        <dbReference type="EMBL" id="KXJ91832.1"/>
    </source>
</evidence>
<dbReference type="Proteomes" id="UP000070501">
    <property type="component" value="Unassembled WGS sequence"/>
</dbReference>
<dbReference type="EMBL" id="KQ964249">
    <property type="protein sequence ID" value="KXJ91832.1"/>
    <property type="molecule type" value="Genomic_DNA"/>
</dbReference>
<gene>
    <name evidence="2" type="ORF">Micbo1qcDRAFT_58020</name>
</gene>
<keyword evidence="3" id="KW-1185">Reference proteome</keyword>
<dbReference type="InParanoid" id="A0A136J3U4"/>
<reference evidence="3" key="1">
    <citation type="submission" date="2016-02" db="EMBL/GenBank/DDBJ databases">
        <title>Draft genome sequence of Microdochium bolleyi, a fungal endophyte of beachgrass.</title>
        <authorList>
            <consortium name="DOE Joint Genome Institute"/>
            <person name="David A.S."/>
            <person name="May G."/>
            <person name="Haridas S."/>
            <person name="Lim J."/>
            <person name="Wang M."/>
            <person name="Labutti K."/>
            <person name="Lipzen A."/>
            <person name="Barry K."/>
            <person name="Grigoriev I.V."/>
        </authorList>
    </citation>
    <scope>NUCLEOTIDE SEQUENCE [LARGE SCALE GENOMIC DNA]</scope>
    <source>
        <strain evidence="3">J235TASD1</strain>
    </source>
</reference>
<proteinExistence type="predicted"/>
<protein>
    <submittedName>
        <fullName evidence="2">Uncharacterized protein</fullName>
    </submittedName>
</protein>
<sequence>MRRQQELGEEERGEGCEKAELAARREKRRGEEEDRAARSDAEWRGAICVCVLSGWCTLEAAGFFCVAGGYFDPAAGLKSKTRPTSRPGSHRIFTGGPNEGRAQLLQTKRRRRGPELLFYEQQRSPCCTVSQAVFQAREEIRWSLSKQVEHPRAWQSSASWDRGE</sequence>
<evidence type="ECO:0000313" key="3">
    <source>
        <dbReference type="Proteomes" id="UP000070501"/>
    </source>
</evidence>
<name>A0A136J3U4_9PEZI</name>
<feature type="compositionally biased region" description="Basic and acidic residues" evidence="1">
    <location>
        <begin position="13"/>
        <end position="36"/>
    </location>
</feature>
<dbReference type="AlphaFoldDB" id="A0A136J3U4"/>
<evidence type="ECO:0000256" key="1">
    <source>
        <dbReference type="SAM" id="MobiDB-lite"/>
    </source>
</evidence>
<feature type="region of interest" description="Disordered" evidence="1">
    <location>
        <begin position="76"/>
        <end position="100"/>
    </location>
</feature>
<feature type="region of interest" description="Disordered" evidence="1">
    <location>
        <begin position="1"/>
        <end position="36"/>
    </location>
</feature>
<organism evidence="2 3">
    <name type="scientific">Microdochium bolleyi</name>
    <dbReference type="NCBI Taxonomy" id="196109"/>
    <lineage>
        <taxon>Eukaryota</taxon>
        <taxon>Fungi</taxon>
        <taxon>Dikarya</taxon>
        <taxon>Ascomycota</taxon>
        <taxon>Pezizomycotina</taxon>
        <taxon>Sordariomycetes</taxon>
        <taxon>Xylariomycetidae</taxon>
        <taxon>Xylariales</taxon>
        <taxon>Microdochiaceae</taxon>
        <taxon>Microdochium</taxon>
    </lineage>
</organism>
<accession>A0A136J3U4</accession>